<accession>A0A1I7XX55</accession>
<protein>
    <submittedName>
        <fullName evidence="2">FERM domain-containing protein</fullName>
    </submittedName>
</protein>
<name>A0A1I7XX55_9BILA</name>
<proteinExistence type="predicted"/>
<evidence type="ECO:0000313" key="1">
    <source>
        <dbReference type="Proteomes" id="UP000095287"/>
    </source>
</evidence>
<dbReference type="AlphaFoldDB" id="A0A1I7XX55"/>
<evidence type="ECO:0000313" key="2">
    <source>
        <dbReference type="WBParaSite" id="L893_g10493.t1"/>
    </source>
</evidence>
<organism evidence="1 2">
    <name type="scientific">Steinernema glaseri</name>
    <dbReference type="NCBI Taxonomy" id="37863"/>
    <lineage>
        <taxon>Eukaryota</taxon>
        <taxon>Metazoa</taxon>
        <taxon>Ecdysozoa</taxon>
        <taxon>Nematoda</taxon>
        <taxon>Chromadorea</taxon>
        <taxon>Rhabditida</taxon>
        <taxon>Tylenchina</taxon>
        <taxon>Panagrolaimomorpha</taxon>
        <taxon>Strongyloidoidea</taxon>
        <taxon>Steinernematidae</taxon>
        <taxon>Steinernema</taxon>
    </lineage>
</organism>
<dbReference type="WBParaSite" id="L893_g10493.t1">
    <property type="protein sequence ID" value="L893_g10493.t1"/>
    <property type="gene ID" value="L893_g10493"/>
</dbReference>
<reference evidence="2" key="1">
    <citation type="submission" date="2016-11" db="UniProtKB">
        <authorList>
            <consortium name="WormBaseParasite"/>
        </authorList>
    </citation>
    <scope>IDENTIFICATION</scope>
</reference>
<sequence length="79" mass="8886">MNREVHCPSEIHYLFNFEILYDESQPQSQGAANAAAALQVLCKCISKHLTCDLYDLSPTDFNAMFVTANLMKVHAHSKN</sequence>
<keyword evidence="1" id="KW-1185">Reference proteome</keyword>
<dbReference type="Proteomes" id="UP000095287">
    <property type="component" value="Unplaced"/>
</dbReference>